<protein>
    <submittedName>
        <fullName evidence="2">Uncharacterized protein</fullName>
    </submittedName>
</protein>
<dbReference type="EMBL" id="LSBI01000005">
    <property type="protein sequence ID" value="OAQ89172.1"/>
    <property type="molecule type" value="Genomic_DNA"/>
</dbReference>
<accession>A0A179HGX0</accession>
<evidence type="ECO:0000313" key="3">
    <source>
        <dbReference type="Proteomes" id="UP000078340"/>
    </source>
</evidence>
<sequence>MGDPASRIPHRPRTCRREAVAREIERVGPHVRRRVGCFTVQLLYGRSAEHPDRCRAMLVGTCLELNGSRSPVVRSWCDEMSKKKRPVGSVDAARLGFVPSSAQTNVPASPTVAPVQRGPSSLWQYAVLRTGTSLARAHDREAVRPASIWRPHVRCNAAAQRLSGPWPSDTKQLNLVSSSRRTTAICDTYPTGCTRYVACPAHRSVGAKVLVQELLSAQSLGSPLHDRAVVWSVTNTPATGSALSPSSDLANMSVTNLIGGCFADIAGLW</sequence>
<reference evidence="2 3" key="1">
    <citation type="submission" date="2016-02" db="EMBL/GenBank/DDBJ databases">
        <title>Biosynthesis of antibiotic leucinostatins and their inhibition on Phytophthora in bio-control Purpureocillium lilacinum.</title>
        <authorList>
            <person name="Wang G."/>
            <person name="Liu Z."/>
            <person name="Lin R."/>
            <person name="Li E."/>
            <person name="Mao Z."/>
            <person name="Ling J."/>
            <person name="Yin W."/>
            <person name="Xie B."/>
        </authorList>
    </citation>
    <scope>NUCLEOTIDE SEQUENCE [LARGE SCALE GENOMIC DNA]</scope>
    <source>
        <strain evidence="1">PLBJ-1</strain>
        <strain evidence="2">PLFJ-1</strain>
    </source>
</reference>
<comment type="caution">
    <text evidence="2">The sequence shown here is derived from an EMBL/GenBank/DDBJ whole genome shotgun (WGS) entry which is preliminary data.</text>
</comment>
<evidence type="ECO:0000313" key="2">
    <source>
        <dbReference type="EMBL" id="OAQ89172.1"/>
    </source>
</evidence>
<dbReference type="Proteomes" id="UP000078240">
    <property type="component" value="Unassembled WGS sequence"/>
</dbReference>
<name>A0A179HGX0_PURLI</name>
<organism evidence="2 3">
    <name type="scientific">Purpureocillium lilacinum</name>
    <name type="common">Paecilomyces lilacinus</name>
    <dbReference type="NCBI Taxonomy" id="33203"/>
    <lineage>
        <taxon>Eukaryota</taxon>
        <taxon>Fungi</taxon>
        <taxon>Dikarya</taxon>
        <taxon>Ascomycota</taxon>
        <taxon>Pezizomycotina</taxon>
        <taxon>Sordariomycetes</taxon>
        <taxon>Hypocreomycetidae</taxon>
        <taxon>Hypocreales</taxon>
        <taxon>Ophiocordycipitaceae</taxon>
        <taxon>Purpureocillium</taxon>
    </lineage>
</organism>
<dbReference type="EMBL" id="LSBH01000002">
    <property type="protein sequence ID" value="OAQ84631.1"/>
    <property type="molecule type" value="Genomic_DNA"/>
</dbReference>
<gene>
    <name evidence="1" type="ORF">VFPBJ_03399</name>
    <name evidence="2" type="ORF">VFPFJ_05581</name>
</gene>
<dbReference type="AlphaFoldDB" id="A0A179HGX0"/>
<proteinExistence type="predicted"/>
<dbReference type="Proteomes" id="UP000078340">
    <property type="component" value="Unassembled WGS sequence"/>
</dbReference>
<evidence type="ECO:0000313" key="1">
    <source>
        <dbReference type="EMBL" id="OAQ84631.1"/>
    </source>
</evidence>